<evidence type="ECO:0000256" key="5">
    <source>
        <dbReference type="ARBA" id="ARBA00022741"/>
    </source>
</evidence>
<protein>
    <recommendedName>
        <fullName evidence="15">UvrABC system protein A</fullName>
    </recommendedName>
    <alternativeName>
        <fullName evidence="16">Excinuclease ABC subunit A</fullName>
    </alternativeName>
</protein>
<dbReference type="CDD" id="cd03271">
    <property type="entry name" value="ABC_UvrA_II"/>
    <property type="match status" value="1"/>
</dbReference>
<keyword evidence="4" id="KW-0677">Repeat</keyword>
<dbReference type="Gene3D" id="1.10.8.280">
    <property type="entry name" value="ABC transporter ATPase domain-like"/>
    <property type="match status" value="1"/>
</dbReference>
<dbReference type="Pfam" id="PF17760">
    <property type="entry name" value="UvrA_inter"/>
    <property type="match status" value="1"/>
</dbReference>
<dbReference type="InterPro" id="IPR027417">
    <property type="entry name" value="P-loop_NTPase"/>
</dbReference>
<dbReference type="CDD" id="cd03270">
    <property type="entry name" value="ABC_UvrA_I"/>
    <property type="match status" value="1"/>
</dbReference>
<evidence type="ECO:0000256" key="9">
    <source>
        <dbReference type="ARBA" id="ARBA00022833"/>
    </source>
</evidence>
<dbReference type="EMBL" id="MGHD01000019">
    <property type="protein sequence ID" value="OGM59527.1"/>
    <property type="molecule type" value="Genomic_DNA"/>
</dbReference>
<evidence type="ECO:0000256" key="3">
    <source>
        <dbReference type="ARBA" id="ARBA00022723"/>
    </source>
</evidence>
<keyword evidence="7" id="KW-0228">DNA excision</keyword>
<dbReference type="SUPFAM" id="SSF52540">
    <property type="entry name" value="P-loop containing nucleoside triphosphate hydrolases"/>
    <property type="match status" value="2"/>
</dbReference>
<evidence type="ECO:0000256" key="1">
    <source>
        <dbReference type="ARBA" id="ARBA00004496"/>
    </source>
</evidence>
<dbReference type="InterPro" id="IPR004602">
    <property type="entry name" value="UvrA"/>
</dbReference>
<keyword evidence="12" id="KW-0238">DNA-binding</keyword>
<dbReference type="InterPro" id="IPR017871">
    <property type="entry name" value="ABC_transporter-like_CS"/>
</dbReference>
<organism evidence="18 19">
    <name type="scientific">Candidatus Woesebacteria bacterium RIFCSPLOWO2_01_FULL_39_10b</name>
    <dbReference type="NCBI Taxonomy" id="1802517"/>
    <lineage>
        <taxon>Bacteria</taxon>
        <taxon>Candidatus Woeseibacteriota</taxon>
    </lineage>
</organism>
<dbReference type="GO" id="GO:0005737">
    <property type="term" value="C:cytoplasm"/>
    <property type="evidence" value="ECO:0007669"/>
    <property type="project" value="UniProtKB-SubCell"/>
</dbReference>
<feature type="domain" description="ABC transporter" evidence="17">
    <location>
        <begin position="649"/>
        <end position="979"/>
    </location>
</feature>
<keyword evidence="9" id="KW-0862">Zinc</keyword>
<dbReference type="Proteomes" id="UP000176404">
    <property type="component" value="Unassembled WGS sequence"/>
</dbReference>
<keyword evidence="11" id="KW-0267">Excision nuclease</keyword>
<dbReference type="Gene3D" id="3.40.50.300">
    <property type="entry name" value="P-loop containing nucleotide triphosphate hydrolases"/>
    <property type="match status" value="3"/>
</dbReference>
<proteinExistence type="inferred from homology"/>
<evidence type="ECO:0000256" key="2">
    <source>
        <dbReference type="ARBA" id="ARBA00022490"/>
    </source>
</evidence>
<comment type="subcellular location">
    <subcellularLocation>
        <location evidence="1">Cytoplasm</location>
    </subcellularLocation>
</comment>
<dbReference type="PROSITE" id="PS00211">
    <property type="entry name" value="ABC_TRANSPORTER_1"/>
    <property type="match status" value="2"/>
</dbReference>
<evidence type="ECO:0000256" key="16">
    <source>
        <dbReference type="ARBA" id="ARBA00042156"/>
    </source>
</evidence>
<dbReference type="Gene3D" id="3.30.190.20">
    <property type="match status" value="1"/>
</dbReference>
<evidence type="ECO:0000256" key="12">
    <source>
        <dbReference type="ARBA" id="ARBA00023125"/>
    </source>
</evidence>
<gene>
    <name evidence="18" type="ORF">A2892_02435</name>
</gene>
<dbReference type="NCBIfam" id="TIGR00630">
    <property type="entry name" value="uvra"/>
    <property type="match status" value="1"/>
</dbReference>
<keyword evidence="5" id="KW-0547">Nucleotide-binding</keyword>
<name>A0A1F8B6A0_9BACT</name>
<evidence type="ECO:0000256" key="7">
    <source>
        <dbReference type="ARBA" id="ARBA00022769"/>
    </source>
</evidence>
<keyword evidence="6" id="KW-0227">DNA damage</keyword>
<evidence type="ECO:0000256" key="13">
    <source>
        <dbReference type="ARBA" id="ARBA00023204"/>
    </source>
</evidence>
<keyword evidence="3" id="KW-0479">Metal-binding</keyword>
<dbReference type="InterPro" id="IPR003439">
    <property type="entry name" value="ABC_transporter-like_ATP-bd"/>
</dbReference>
<comment type="caution">
    <text evidence="18">The sequence shown here is derived from an EMBL/GenBank/DDBJ whole genome shotgun (WGS) entry which is preliminary data.</text>
</comment>
<sequence length="984" mass="109769">MENVIKIRGARQHNLKNIDLDIPKNKLVCFTGVSGSGKSSLALDTIYAEGQRRYVESLSTYAIQFLGIMDKPDVDLIEGLSPAISIDQKATSRNPRSTVGTVTEIYDYLRLLFARAGHPHCPVCGKEISSQSLDEIVQAALKLCQEKLLTQKSVKFLILSPIVINRKGEFANLFANLKAKGFSQVRVDREIKDLNEDFVLIKTNKHTIEAVIDRFSFGEKDLKDGLFIGNLKTRLSDSIEQGLSLSDGLIIFSEIVDKSFELPLYPRQFLDSLFSEKFSCPKDNIQISEIEPRTFSFNSPQGACQSCNGIGKISKVDPNFIFSEEISIKEGGILPFANIFEHDTWYARLILKVCQEKGIDSTNPIKNLNNNQKNILLCGTGEENFEVQGTNRFGKLTRIHEIFPGVILELERRYKTTESEWVRHEIEKYMQEVICPVCTGTRLKNEALSITIAGLSISDITKLSISESLIWIENLNSDVSCLSNKEKNIVGLIIDEIVKRLEFLISTGLDYLTLERGASTLSSGEAQRIRLASQIGSGLTGVLYVLDEPTIGLHPRDNQKLLKTLKKLRDLGNTVIVVEHDEETIRNSDFVFDFGPGAGKYGGKIVFFGTPEEISHSQQSETGNYLSGEKKIRIIIPVDQDQVFKERPVKSLDTINIYGCSQYNLKSIDVIFPLKKMVVVTGVSGSGKSTLLSETLYPALSQKLNPRFRGSIGKHKRLEGWENISRVVLVDQSPIGRTPRSNPATYTKVFDLIREIYAQTYEARANGFKKGRFSFNLKGGRCDACEGQGKIKIEMQFMSDIWINCEVCKGKRFNSQTLEINFKGKNIAEVLGMTVGEAEEFFHAHRYIQSKLETIKSVGLGYIQLGQPATTLSGGEAQRVKLSAELSKKSGGNTVYILDEPTTGLHFADVEKLLTVLKILVAKGNSVFIIEHNLDVIKNSDWIIDLGPEGGEKGGYLVAEGTVDFIKNSKNGYTAYFLKKRKKS</sequence>
<dbReference type="InterPro" id="IPR041552">
    <property type="entry name" value="UvrA_DNA-bd"/>
</dbReference>
<dbReference type="GO" id="GO:0005524">
    <property type="term" value="F:ATP binding"/>
    <property type="evidence" value="ECO:0007669"/>
    <property type="project" value="UniProtKB-KW"/>
</dbReference>
<dbReference type="PROSITE" id="PS50893">
    <property type="entry name" value="ABC_TRANSPORTER_2"/>
    <property type="match status" value="1"/>
</dbReference>
<evidence type="ECO:0000256" key="8">
    <source>
        <dbReference type="ARBA" id="ARBA00022771"/>
    </source>
</evidence>
<keyword evidence="13" id="KW-0234">DNA repair</keyword>
<dbReference type="GO" id="GO:0006289">
    <property type="term" value="P:nucleotide-excision repair"/>
    <property type="evidence" value="ECO:0007669"/>
    <property type="project" value="InterPro"/>
</dbReference>
<dbReference type="GO" id="GO:0003677">
    <property type="term" value="F:DNA binding"/>
    <property type="evidence" value="ECO:0007669"/>
    <property type="project" value="UniProtKB-KW"/>
</dbReference>
<evidence type="ECO:0000256" key="14">
    <source>
        <dbReference type="ARBA" id="ARBA00038000"/>
    </source>
</evidence>
<dbReference type="PANTHER" id="PTHR43152">
    <property type="entry name" value="UVRABC SYSTEM PROTEIN A"/>
    <property type="match status" value="1"/>
</dbReference>
<keyword evidence="8" id="KW-0863">Zinc-finger</keyword>
<dbReference type="GO" id="GO:0009380">
    <property type="term" value="C:excinuclease repair complex"/>
    <property type="evidence" value="ECO:0007669"/>
    <property type="project" value="InterPro"/>
</dbReference>
<dbReference type="AlphaFoldDB" id="A0A1F8B6A0"/>
<dbReference type="PANTHER" id="PTHR43152:SF3">
    <property type="entry name" value="UVRABC SYSTEM PROTEIN A"/>
    <property type="match status" value="1"/>
</dbReference>
<reference evidence="18 19" key="1">
    <citation type="journal article" date="2016" name="Nat. Commun.">
        <title>Thousands of microbial genomes shed light on interconnected biogeochemical processes in an aquifer system.</title>
        <authorList>
            <person name="Anantharaman K."/>
            <person name="Brown C.T."/>
            <person name="Hug L.A."/>
            <person name="Sharon I."/>
            <person name="Castelle C.J."/>
            <person name="Probst A.J."/>
            <person name="Thomas B.C."/>
            <person name="Singh A."/>
            <person name="Wilkins M.J."/>
            <person name="Karaoz U."/>
            <person name="Brodie E.L."/>
            <person name="Williams K.H."/>
            <person name="Hubbard S.S."/>
            <person name="Banfield J.F."/>
        </authorList>
    </citation>
    <scope>NUCLEOTIDE SEQUENCE [LARGE SCALE GENOMIC DNA]</scope>
</reference>
<dbReference type="Pfam" id="PF17755">
    <property type="entry name" value="UvrA_DNA-bind"/>
    <property type="match status" value="1"/>
</dbReference>
<keyword evidence="10" id="KW-0067">ATP-binding</keyword>
<dbReference type="Gene3D" id="1.20.1580.10">
    <property type="entry name" value="ABC transporter ATPase like domain"/>
    <property type="match status" value="3"/>
</dbReference>
<accession>A0A1F8B6A0</accession>
<evidence type="ECO:0000256" key="4">
    <source>
        <dbReference type="ARBA" id="ARBA00022737"/>
    </source>
</evidence>
<evidence type="ECO:0000313" key="19">
    <source>
        <dbReference type="Proteomes" id="UP000176404"/>
    </source>
</evidence>
<keyword evidence="2" id="KW-0963">Cytoplasm</keyword>
<comment type="similarity">
    <text evidence="14">Belongs to the ABC transporter superfamily. UvrA family.</text>
</comment>
<evidence type="ECO:0000259" key="17">
    <source>
        <dbReference type="PROSITE" id="PS50893"/>
    </source>
</evidence>
<dbReference type="InterPro" id="IPR041102">
    <property type="entry name" value="UvrA_inter"/>
</dbReference>
<evidence type="ECO:0000256" key="10">
    <source>
        <dbReference type="ARBA" id="ARBA00022840"/>
    </source>
</evidence>
<evidence type="ECO:0000256" key="11">
    <source>
        <dbReference type="ARBA" id="ARBA00022881"/>
    </source>
</evidence>
<dbReference type="STRING" id="1802517.A2892_02435"/>
<dbReference type="GO" id="GO:0008270">
    <property type="term" value="F:zinc ion binding"/>
    <property type="evidence" value="ECO:0007669"/>
    <property type="project" value="UniProtKB-KW"/>
</dbReference>
<evidence type="ECO:0000256" key="15">
    <source>
        <dbReference type="ARBA" id="ARBA00039316"/>
    </source>
</evidence>
<dbReference type="NCBIfam" id="NF001503">
    <property type="entry name" value="PRK00349.1"/>
    <property type="match status" value="1"/>
</dbReference>
<dbReference type="GO" id="GO:0004518">
    <property type="term" value="F:nuclease activity"/>
    <property type="evidence" value="ECO:0007669"/>
    <property type="project" value="UniProtKB-KW"/>
</dbReference>
<dbReference type="GO" id="GO:0016887">
    <property type="term" value="F:ATP hydrolysis activity"/>
    <property type="evidence" value="ECO:0007669"/>
    <property type="project" value="InterPro"/>
</dbReference>
<evidence type="ECO:0000256" key="6">
    <source>
        <dbReference type="ARBA" id="ARBA00022763"/>
    </source>
</evidence>
<evidence type="ECO:0000313" key="18">
    <source>
        <dbReference type="EMBL" id="OGM59527.1"/>
    </source>
</evidence>